<organism evidence="2 3">
    <name type="scientific">Coleophoma cylindrospora</name>
    <dbReference type="NCBI Taxonomy" id="1849047"/>
    <lineage>
        <taxon>Eukaryota</taxon>
        <taxon>Fungi</taxon>
        <taxon>Dikarya</taxon>
        <taxon>Ascomycota</taxon>
        <taxon>Pezizomycotina</taxon>
        <taxon>Leotiomycetes</taxon>
        <taxon>Helotiales</taxon>
        <taxon>Dermateaceae</taxon>
        <taxon>Coleophoma</taxon>
    </lineage>
</organism>
<dbReference type="Gene3D" id="3.40.50.1580">
    <property type="entry name" value="Nucleoside phosphorylase domain"/>
    <property type="match status" value="1"/>
</dbReference>
<name>A0A3D8QPA7_9HELO</name>
<keyword evidence="3" id="KW-1185">Reference proteome</keyword>
<dbReference type="SUPFAM" id="SSF53167">
    <property type="entry name" value="Purine and uridine phosphorylases"/>
    <property type="match status" value="1"/>
</dbReference>
<evidence type="ECO:0000313" key="2">
    <source>
        <dbReference type="EMBL" id="RDW63284.1"/>
    </source>
</evidence>
<proteinExistence type="predicted"/>
<comment type="caution">
    <text evidence="2">The sequence shown here is derived from an EMBL/GenBank/DDBJ whole genome shotgun (WGS) entry which is preliminary data.</text>
</comment>
<dbReference type="OrthoDB" id="20872at2759"/>
<dbReference type="PANTHER" id="PTHR46082">
    <property type="entry name" value="ATP/GTP-BINDING PROTEIN-RELATED"/>
    <property type="match status" value="1"/>
</dbReference>
<dbReference type="EMBL" id="PDLM01000013">
    <property type="protein sequence ID" value="RDW63284.1"/>
    <property type="molecule type" value="Genomic_DNA"/>
</dbReference>
<dbReference type="PANTHER" id="PTHR46082:SF11">
    <property type="entry name" value="AAA+ ATPASE DOMAIN-CONTAINING PROTEIN-RELATED"/>
    <property type="match status" value="1"/>
</dbReference>
<accession>A0A3D8QPA7</accession>
<dbReference type="InterPro" id="IPR000845">
    <property type="entry name" value="Nucleoside_phosphorylase_d"/>
</dbReference>
<sequence>MTPLLKAEDYTVGWVCAISVELSAVTLLLDEEHTDLPQNPNDTNIYTFGRIGEHNVVVVCMPEGALGTSWAATVATQMMCHFSSIRFSLMVGVGGGVPSEKCDIRLGDVVISKPEGKLGGVVQYLFGKTGEDGKVARMNWLNSPPPILLGAVAKLSAKSMIRKINLSEHLAQFDDLPNFKYQGAENDVLYKAHYNHVSGPTCKDCSTVEVVEREKRRNTNPVLHYGNIASDNQVMKNGLTRDKYSRELDGVLCFEMEAAGLMNTFPCLVIRGICDYSDSHKNKEWQPYAAAAAASVAKELLGLIPKMGVIGTPTLREVLDDKPGTKTSN</sequence>
<evidence type="ECO:0000313" key="3">
    <source>
        <dbReference type="Proteomes" id="UP000256645"/>
    </source>
</evidence>
<dbReference type="GO" id="GO:0009116">
    <property type="term" value="P:nucleoside metabolic process"/>
    <property type="evidence" value="ECO:0007669"/>
    <property type="project" value="InterPro"/>
</dbReference>
<evidence type="ECO:0000259" key="1">
    <source>
        <dbReference type="Pfam" id="PF01048"/>
    </source>
</evidence>
<dbReference type="Pfam" id="PF01048">
    <property type="entry name" value="PNP_UDP_1"/>
    <property type="match status" value="1"/>
</dbReference>
<gene>
    <name evidence="2" type="ORF">BP6252_10829</name>
</gene>
<dbReference type="AlphaFoldDB" id="A0A3D8QPA7"/>
<dbReference type="InterPro" id="IPR053137">
    <property type="entry name" value="NLR-like"/>
</dbReference>
<dbReference type="GO" id="GO:0003824">
    <property type="term" value="F:catalytic activity"/>
    <property type="evidence" value="ECO:0007669"/>
    <property type="project" value="InterPro"/>
</dbReference>
<feature type="domain" description="Nucleoside phosphorylase" evidence="1">
    <location>
        <begin position="32"/>
        <end position="300"/>
    </location>
</feature>
<dbReference type="Proteomes" id="UP000256645">
    <property type="component" value="Unassembled WGS sequence"/>
</dbReference>
<dbReference type="InterPro" id="IPR035994">
    <property type="entry name" value="Nucleoside_phosphorylase_sf"/>
</dbReference>
<dbReference type="STRING" id="1849047.A0A3D8QPA7"/>
<protein>
    <recommendedName>
        <fullName evidence="1">Nucleoside phosphorylase domain-containing protein</fullName>
    </recommendedName>
</protein>
<reference evidence="2 3" key="1">
    <citation type="journal article" date="2018" name="IMA Fungus">
        <title>IMA Genome-F 9: Draft genome sequence of Annulohypoxylon stygium, Aspergillus mulundensis, Berkeleyomyces basicola (syn. Thielaviopsis basicola), Ceratocystis smalleyi, two Cercospora beticola strains, Coleophoma cylindrospora, Fusarium fracticaudum, Phialophora cf. hyalina, and Morchella septimelata.</title>
        <authorList>
            <person name="Wingfield B.D."/>
            <person name="Bills G.F."/>
            <person name="Dong Y."/>
            <person name="Huang W."/>
            <person name="Nel W.J."/>
            <person name="Swalarsk-Parry B.S."/>
            <person name="Vaghefi N."/>
            <person name="Wilken P.M."/>
            <person name="An Z."/>
            <person name="de Beer Z.W."/>
            <person name="De Vos L."/>
            <person name="Chen L."/>
            <person name="Duong T.A."/>
            <person name="Gao Y."/>
            <person name="Hammerbacher A."/>
            <person name="Kikkert J.R."/>
            <person name="Li Y."/>
            <person name="Li H."/>
            <person name="Li K."/>
            <person name="Li Q."/>
            <person name="Liu X."/>
            <person name="Ma X."/>
            <person name="Naidoo K."/>
            <person name="Pethybridge S.J."/>
            <person name="Sun J."/>
            <person name="Steenkamp E.T."/>
            <person name="van der Nest M.A."/>
            <person name="van Wyk S."/>
            <person name="Wingfield M.J."/>
            <person name="Xiong C."/>
            <person name="Yue Q."/>
            <person name="Zhang X."/>
        </authorList>
    </citation>
    <scope>NUCLEOTIDE SEQUENCE [LARGE SCALE GENOMIC DNA]</scope>
    <source>
        <strain evidence="2 3">BP6252</strain>
    </source>
</reference>